<dbReference type="CDD" id="cd09612">
    <property type="entry name" value="Jacalin"/>
    <property type="match status" value="1"/>
</dbReference>
<dbReference type="PROSITE" id="PS51752">
    <property type="entry name" value="JACALIN_LECTIN"/>
    <property type="match status" value="1"/>
</dbReference>
<dbReference type="Proteomes" id="UP000000768">
    <property type="component" value="Chromosome 5"/>
</dbReference>
<evidence type="ECO:0000259" key="2">
    <source>
        <dbReference type="PROSITE" id="PS51752"/>
    </source>
</evidence>
<dbReference type="SMART" id="SM00915">
    <property type="entry name" value="Jacalin"/>
    <property type="match status" value="1"/>
</dbReference>
<evidence type="ECO:0000256" key="1">
    <source>
        <dbReference type="ARBA" id="ARBA00022734"/>
    </source>
</evidence>
<protein>
    <recommendedName>
        <fullName evidence="2">Jacalin-type lectin domain-containing protein</fullName>
    </recommendedName>
</protein>
<dbReference type="FunCoup" id="A0A1Z5RH47">
    <property type="interactions" value="13"/>
</dbReference>
<dbReference type="InterPro" id="IPR033734">
    <property type="entry name" value="Jacalin-like_lectin_dom_plant"/>
</dbReference>
<dbReference type="InterPro" id="IPR001229">
    <property type="entry name" value="Jacalin-like_lectin_dom"/>
</dbReference>
<keyword evidence="4" id="KW-1185">Reference proteome</keyword>
<sequence>MAKLSRATVLLLVVVPLCMYTFALLVGVQLGQALERNPDVRLRWTLEKLIPKSLGGVVEFTWRGATFDHRYVTKAVASISSSRELIWDTNVSGRGGGGGGGGRGHFFVNGGVREVAVPAVVASRSSGVESSSSSAAKQPSGADAAITLPSQSMLLQRQRELMLLQRQRALQMQLLSQVSRDTTSNNHTSPRGVISVGPWGGSGGQPFYMRGASAPRLRSIVLYHSGAIHSLSCEYTLAGDYDGPPPPPRVAGPWGLPYSFGSRGVRAKIDLASGEYITAVEGTTGHFANVPGVVITSLTFRTSAGRTHGPFGSVAAGSSHYFSIPAADDACIVGFWGRSGWLLDAIGVYMKPSCSSSYYTAYKKYYASRRHGPN</sequence>
<dbReference type="AlphaFoldDB" id="A0A1Z5RH47"/>
<reference evidence="4" key="2">
    <citation type="journal article" date="2018" name="Plant J.">
        <title>The Sorghum bicolor reference genome: improved assembly, gene annotations, a transcriptome atlas, and signatures of genome organization.</title>
        <authorList>
            <person name="McCormick R.F."/>
            <person name="Truong S.K."/>
            <person name="Sreedasyam A."/>
            <person name="Jenkins J."/>
            <person name="Shu S."/>
            <person name="Sims D."/>
            <person name="Kennedy M."/>
            <person name="Amirebrahimi M."/>
            <person name="Weers B.D."/>
            <person name="McKinley B."/>
            <person name="Mattison A."/>
            <person name="Morishige D.T."/>
            <person name="Grimwood J."/>
            <person name="Schmutz J."/>
            <person name="Mullet J.E."/>
        </authorList>
    </citation>
    <scope>NUCLEOTIDE SEQUENCE [LARGE SCALE GENOMIC DNA]</scope>
    <source>
        <strain evidence="4">cv. BTx623</strain>
    </source>
</reference>
<name>A0A1Z5RH47_SORBI</name>
<accession>A0A1Z5RH47</accession>
<evidence type="ECO:0000313" key="3">
    <source>
        <dbReference type="EMBL" id="OQU82755.1"/>
    </source>
</evidence>
<reference evidence="3 4" key="1">
    <citation type="journal article" date="2009" name="Nature">
        <title>The Sorghum bicolor genome and the diversification of grasses.</title>
        <authorList>
            <person name="Paterson A.H."/>
            <person name="Bowers J.E."/>
            <person name="Bruggmann R."/>
            <person name="Dubchak I."/>
            <person name="Grimwood J."/>
            <person name="Gundlach H."/>
            <person name="Haberer G."/>
            <person name="Hellsten U."/>
            <person name="Mitros T."/>
            <person name="Poliakov A."/>
            <person name="Schmutz J."/>
            <person name="Spannagl M."/>
            <person name="Tang H."/>
            <person name="Wang X."/>
            <person name="Wicker T."/>
            <person name="Bharti A.K."/>
            <person name="Chapman J."/>
            <person name="Feltus F.A."/>
            <person name="Gowik U."/>
            <person name="Grigoriev I.V."/>
            <person name="Lyons E."/>
            <person name="Maher C.A."/>
            <person name="Martis M."/>
            <person name="Narechania A."/>
            <person name="Otillar R.P."/>
            <person name="Penning B.W."/>
            <person name="Salamov A.A."/>
            <person name="Wang Y."/>
            <person name="Zhang L."/>
            <person name="Carpita N.C."/>
            <person name="Freeling M."/>
            <person name="Gingle A.R."/>
            <person name="Hash C.T."/>
            <person name="Keller B."/>
            <person name="Klein P."/>
            <person name="Kresovich S."/>
            <person name="McCann M.C."/>
            <person name="Ming R."/>
            <person name="Peterson D.G."/>
            <person name="Mehboob-ur-Rahman"/>
            <person name="Ware D."/>
            <person name="Westhoff P."/>
            <person name="Mayer K.F."/>
            <person name="Messing J."/>
            <person name="Rokhsar D.S."/>
        </authorList>
    </citation>
    <scope>NUCLEOTIDE SEQUENCE [LARGE SCALE GENOMIC DNA]</scope>
    <source>
        <strain evidence="4">cv. BTx623</strain>
    </source>
</reference>
<keyword evidence="1" id="KW-0430">Lectin</keyword>
<dbReference type="EMBL" id="CM000764">
    <property type="protein sequence ID" value="OQU82755.1"/>
    <property type="molecule type" value="Genomic_DNA"/>
</dbReference>
<dbReference type="InterPro" id="IPR036404">
    <property type="entry name" value="Jacalin-like_lectin_dom_sf"/>
</dbReference>
<gene>
    <name evidence="3" type="ORF">SORBI_3005G017566</name>
</gene>
<evidence type="ECO:0000313" key="4">
    <source>
        <dbReference type="Proteomes" id="UP000000768"/>
    </source>
</evidence>
<dbReference type="Gene3D" id="2.100.10.30">
    <property type="entry name" value="Jacalin-like lectin domain"/>
    <property type="match status" value="1"/>
</dbReference>
<organism evidence="3 4">
    <name type="scientific">Sorghum bicolor</name>
    <name type="common">Sorghum</name>
    <name type="synonym">Sorghum vulgare</name>
    <dbReference type="NCBI Taxonomy" id="4558"/>
    <lineage>
        <taxon>Eukaryota</taxon>
        <taxon>Viridiplantae</taxon>
        <taxon>Streptophyta</taxon>
        <taxon>Embryophyta</taxon>
        <taxon>Tracheophyta</taxon>
        <taxon>Spermatophyta</taxon>
        <taxon>Magnoliopsida</taxon>
        <taxon>Liliopsida</taxon>
        <taxon>Poales</taxon>
        <taxon>Poaceae</taxon>
        <taxon>PACMAD clade</taxon>
        <taxon>Panicoideae</taxon>
        <taxon>Andropogonodae</taxon>
        <taxon>Andropogoneae</taxon>
        <taxon>Sorghinae</taxon>
        <taxon>Sorghum</taxon>
    </lineage>
</organism>
<dbReference type="Pfam" id="PF01419">
    <property type="entry name" value="Jacalin"/>
    <property type="match status" value="1"/>
</dbReference>
<dbReference type="eggNOG" id="ENOG502R593">
    <property type="taxonomic scope" value="Eukaryota"/>
</dbReference>
<dbReference type="GO" id="GO:0030246">
    <property type="term" value="F:carbohydrate binding"/>
    <property type="evidence" value="ECO:0007669"/>
    <property type="project" value="UniProtKB-KW"/>
</dbReference>
<feature type="domain" description="Jacalin-type lectin" evidence="2">
    <location>
        <begin position="193"/>
        <end position="352"/>
    </location>
</feature>
<proteinExistence type="predicted"/>
<dbReference type="InParanoid" id="A0A1Z5RH47"/>
<dbReference type="PANTHER" id="PTHR46506">
    <property type="entry name" value="OS05G0143600 PROTEIN"/>
    <property type="match status" value="1"/>
</dbReference>
<dbReference type="STRING" id="4558.A0A1Z5RH47"/>
<dbReference type="Gramene" id="OQU82755">
    <property type="protein sequence ID" value="OQU82755"/>
    <property type="gene ID" value="SORBI_3005G017566"/>
</dbReference>
<dbReference type="SUPFAM" id="SSF51101">
    <property type="entry name" value="Mannose-binding lectins"/>
    <property type="match status" value="1"/>
</dbReference>